<dbReference type="InterPro" id="IPR011043">
    <property type="entry name" value="Gal_Oxase/kelch_b-propeller"/>
</dbReference>
<evidence type="ECO:0000313" key="2">
    <source>
        <dbReference type="EMBL" id="KAJ7958251.1"/>
    </source>
</evidence>
<gene>
    <name evidence="2" type="ORF">O6P43_019006</name>
</gene>
<reference evidence="2" key="1">
    <citation type="journal article" date="2023" name="Science">
        <title>Elucidation of the pathway for biosynthesis of saponin adjuvants from the soapbark tree.</title>
        <authorList>
            <person name="Reed J."/>
            <person name="Orme A."/>
            <person name="El-Demerdash A."/>
            <person name="Owen C."/>
            <person name="Martin L.B.B."/>
            <person name="Misra R.C."/>
            <person name="Kikuchi S."/>
            <person name="Rejzek M."/>
            <person name="Martin A.C."/>
            <person name="Harkess A."/>
            <person name="Leebens-Mack J."/>
            <person name="Louveau T."/>
            <person name="Stephenson M.J."/>
            <person name="Osbourn A."/>
        </authorList>
    </citation>
    <scope>NUCLEOTIDE SEQUENCE</scope>
    <source>
        <strain evidence="2">S10</strain>
    </source>
</reference>
<evidence type="ECO:0000313" key="3">
    <source>
        <dbReference type="Proteomes" id="UP001163823"/>
    </source>
</evidence>
<dbReference type="EMBL" id="JARAOO010000008">
    <property type="protein sequence ID" value="KAJ7958251.1"/>
    <property type="molecule type" value="Genomic_DNA"/>
</dbReference>
<dbReference type="Pfam" id="PF00646">
    <property type="entry name" value="F-box"/>
    <property type="match status" value="1"/>
</dbReference>
<dbReference type="SUPFAM" id="SSF50965">
    <property type="entry name" value="Galactose oxidase, central domain"/>
    <property type="match status" value="1"/>
</dbReference>
<dbReference type="SUPFAM" id="SSF81383">
    <property type="entry name" value="F-box domain"/>
    <property type="match status" value="1"/>
</dbReference>
<dbReference type="PANTHER" id="PTHR31672:SF12">
    <property type="entry name" value="F-BOX DOMAIN-CONTAINING PROTEIN"/>
    <property type="match status" value="1"/>
</dbReference>
<dbReference type="SMART" id="SM00256">
    <property type="entry name" value="FBOX"/>
    <property type="match status" value="1"/>
</dbReference>
<keyword evidence="3" id="KW-1185">Reference proteome</keyword>
<comment type="caution">
    <text evidence="2">The sequence shown here is derived from an EMBL/GenBank/DDBJ whole genome shotgun (WGS) entry which is preliminary data.</text>
</comment>
<name>A0AAD7LHH9_QUISA</name>
<protein>
    <submittedName>
        <fullName evidence="2">F-box/kelch-repeat protein</fullName>
    </submittedName>
</protein>
<dbReference type="InterPro" id="IPR036047">
    <property type="entry name" value="F-box-like_dom_sf"/>
</dbReference>
<accession>A0AAD7LHH9</accession>
<dbReference type="KEGG" id="qsa:O6P43_019006"/>
<evidence type="ECO:0000259" key="1">
    <source>
        <dbReference type="PROSITE" id="PS50181"/>
    </source>
</evidence>
<dbReference type="FunFam" id="2.120.10.80:FF:000169">
    <property type="entry name" value="F-box family protein"/>
    <property type="match status" value="1"/>
</dbReference>
<dbReference type="Gene3D" id="1.20.1280.50">
    <property type="match status" value="1"/>
</dbReference>
<feature type="domain" description="F-box" evidence="1">
    <location>
        <begin position="3"/>
        <end position="50"/>
    </location>
</feature>
<sequence>MEPRIWSSLPEELLEKILSFLPFKMILNLRSTCKFFNSLISSPNFIYKYSSSSPLFSSFLLLSHPQCHHHLALYDSVVGTWRNNSVSPSLLLPSAAPSAILSSSNGLVCLSVPSSSSLLVCNLLTNSTRSIEFPTYPFQFELLTLISTPGGYTIFILCSWSSSTDVFLYDSKFLSWRRFDGSQPILSDNFHQKGAFFHGCLYFTTPEPCSIVCFDLETGKWDRPNGELPDQLIFARLVSDGDGKLYMIGGVGTNGISRSMILWEMGEAGNWVKLDSLPEFMCRKFGSVCYHNYEHVYCFWHQGMICICCYTWPEILYYKFSRRTWHWLPKCPSLPEKWSCGFRWFSFVPELSALV</sequence>
<dbReference type="PROSITE" id="PS50181">
    <property type="entry name" value="FBOX"/>
    <property type="match status" value="1"/>
</dbReference>
<dbReference type="PANTHER" id="PTHR31672">
    <property type="entry name" value="BNACNNG10540D PROTEIN"/>
    <property type="match status" value="1"/>
</dbReference>
<dbReference type="AlphaFoldDB" id="A0AAD7LHH9"/>
<dbReference type="Gene3D" id="2.120.10.80">
    <property type="entry name" value="Kelch-type beta propeller"/>
    <property type="match status" value="1"/>
</dbReference>
<dbReference type="InterPro" id="IPR015915">
    <property type="entry name" value="Kelch-typ_b-propeller"/>
</dbReference>
<proteinExistence type="predicted"/>
<dbReference type="InterPro" id="IPR001810">
    <property type="entry name" value="F-box_dom"/>
</dbReference>
<dbReference type="InterPro" id="IPR050796">
    <property type="entry name" value="SCF_F-box_component"/>
</dbReference>
<dbReference type="Proteomes" id="UP001163823">
    <property type="component" value="Chromosome 8"/>
</dbReference>
<organism evidence="2 3">
    <name type="scientific">Quillaja saponaria</name>
    <name type="common">Soap bark tree</name>
    <dbReference type="NCBI Taxonomy" id="32244"/>
    <lineage>
        <taxon>Eukaryota</taxon>
        <taxon>Viridiplantae</taxon>
        <taxon>Streptophyta</taxon>
        <taxon>Embryophyta</taxon>
        <taxon>Tracheophyta</taxon>
        <taxon>Spermatophyta</taxon>
        <taxon>Magnoliopsida</taxon>
        <taxon>eudicotyledons</taxon>
        <taxon>Gunneridae</taxon>
        <taxon>Pentapetalae</taxon>
        <taxon>rosids</taxon>
        <taxon>fabids</taxon>
        <taxon>Fabales</taxon>
        <taxon>Quillajaceae</taxon>
        <taxon>Quillaja</taxon>
    </lineage>
</organism>